<dbReference type="SUPFAM" id="SSF102705">
    <property type="entry name" value="NIF3 (NGG1p interacting factor 3)-like"/>
    <property type="match status" value="1"/>
</dbReference>
<organism evidence="5 6">
    <name type="scientific">Terriglobus roseus</name>
    <dbReference type="NCBI Taxonomy" id="392734"/>
    <lineage>
        <taxon>Bacteria</taxon>
        <taxon>Pseudomonadati</taxon>
        <taxon>Acidobacteriota</taxon>
        <taxon>Terriglobia</taxon>
        <taxon>Terriglobales</taxon>
        <taxon>Acidobacteriaceae</taxon>
        <taxon>Terriglobus</taxon>
    </lineage>
</organism>
<dbReference type="Pfam" id="PF01784">
    <property type="entry name" value="DUF34_NIF3"/>
    <property type="match status" value="1"/>
</dbReference>
<keyword evidence="5" id="KW-0378">Hydrolase</keyword>
<dbReference type="PANTHER" id="PTHR13799">
    <property type="entry name" value="NGG1 INTERACTING FACTOR 3"/>
    <property type="match status" value="1"/>
</dbReference>
<feature type="signal peptide" evidence="4">
    <location>
        <begin position="1"/>
        <end position="23"/>
    </location>
</feature>
<keyword evidence="4" id="KW-0732">Signal</keyword>
<dbReference type="EMBL" id="LT629690">
    <property type="protein sequence ID" value="SDF68996.1"/>
    <property type="molecule type" value="Genomic_DNA"/>
</dbReference>
<dbReference type="AlphaFoldDB" id="A0A1G7N4X4"/>
<dbReference type="GO" id="GO:0046872">
    <property type="term" value="F:metal ion binding"/>
    <property type="evidence" value="ECO:0007669"/>
    <property type="project" value="UniProtKB-KW"/>
</dbReference>
<dbReference type="PANTHER" id="PTHR13799:SF14">
    <property type="entry name" value="GTP CYCLOHYDROLASE 1 TYPE 2 HOMOLOG"/>
    <property type="match status" value="1"/>
</dbReference>
<feature type="binding site" evidence="3">
    <location>
        <position position="89"/>
    </location>
    <ligand>
        <name>a divalent metal cation</name>
        <dbReference type="ChEBI" id="CHEBI:60240"/>
        <label>1</label>
    </ligand>
</feature>
<evidence type="ECO:0000256" key="2">
    <source>
        <dbReference type="ARBA" id="ARBA00022723"/>
    </source>
</evidence>
<evidence type="ECO:0000256" key="4">
    <source>
        <dbReference type="SAM" id="SignalP"/>
    </source>
</evidence>
<name>A0A1G7N4X4_9BACT</name>
<comment type="similarity">
    <text evidence="1">Belongs to the GTP cyclohydrolase I type 2/NIF3 family.</text>
</comment>
<keyword evidence="6" id="KW-1185">Reference proteome</keyword>
<gene>
    <name evidence="5" type="ORF">SAMN05444167_3008</name>
</gene>
<dbReference type="OrthoDB" id="1116574at2"/>
<dbReference type="Proteomes" id="UP000182427">
    <property type="component" value="Chromosome I"/>
</dbReference>
<feature type="chain" id="PRO_5009242032" evidence="4">
    <location>
        <begin position="24"/>
        <end position="289"/>
    </location>
</feature>
<dbReference type="RefSeq" id="WP_083345858.1">
    <property type="nucleotide sequence ID" value="NZ_LT629690.1"/>
</dbReference>
<dbReference type="GO" id="GO:0016787">
    <property type="term" value="F:hydrolase activity"/>
    <property type="evidence" value="ECO:0007669"/>
    <property type="project" value="UniProtKB-KW"/>
</dbReference>
<accession>A0A1G7N4X4</accession>
<feature type="binding site" evidence="3">
    <location>
        <position position="252"/>
    </location>
    <ligand>
        <name>a divalent metal cation</name>
        <dbReference type="ChEBI" id="CHEBI:60240"/>
        <label>1</label>
    </ligand>
</feature>
<evidence type="ECO:0000256" key="3">
    <source>
        <dbReference type="PIRSR" id="PIRSR602678-1"/>
    </source>
</evidence>
<feature type="binding site" evidence="3">
    <location>
        <position position="256"/>
    </location>
    <ligand>
        <name>a divalent metal cation</name>
        <dbReference type="ChEBI" id="CHEBI:60240"/>
        <label>1</label>
    </ligand>
</feature>
<sequence length="289" mass="31747">MHSVGKRSWLVAALLLATTGISAQQALTAEQLIAKMREAAGIVPGSNTVDTIKAGDPQTVVTGVATTATPTMDVLRKAVAAHDNLVITHEPTFYNHQDQDTLVKNDPVYQEKLKYIQDHKLVVFRWHDGAHAHQPDFIMEGWKQKAGWATAQRNPHEPMLYTTAPTTVRALADSLRSKTGAKVVRVIGDPNLKVTKIAYAPGAPGPAPQIAALERDDVEVLVGGEIPEWETIAYAWDAQQQGRHKALILMGHYTSEEPGMDNFASWLRKTMPGLRVDFIPAGEPYWLAH</sequence>
<evidence type="ECO:0000313" key="5">
    <source>
        <dbReference type="EMBL" id="SDF68996.1"/>
    </source>
</evidence>
<dbReference type="InterPro" id="IPR036069">
    <property type="entry name" value="DUF34/NIF3_sf"/>
</dbReference>
<reference evidence="5 6" key="1">
    <citation type="submission" date="2016-10" db="EMBL/GenBank/DDBJ databases">
        <authorList>
            <person name="de Groot N.N."/>
        </authorList>
    </citation>
    <scope>NUCLEOTIDE SEQUENCE [LARGE SCALE GENOMIC DNA]</scope>
    <source>
        <strain evidence="5 6">GAS232</strain>
    </source>
</reference>
<evidence type="ECO:0000313" key="6">
    <source>
        <dbReference type="Proteomes" id="UP000182427"/>
    </source>
</evidence>
<dbReference type="InterPro" id="IPR002678">
    <property type="entry name" value="DUF34/NIF3"/>
</dbReference>
<keyword evidence="2 3" id="KW-0479">Metal-binding</keyword>
<dbReference type="Gene3D" id="3.40.1390.30">
    <property type="entry name" value="NIF3 (NGG1p interacting factor 3)-like"/>
    <property type="match status" value="2"/>
</dbReference>
<dbReference type="GO" id="GO:0005737">
    <property type="term" value="C:cytoplasm"/>
    <property type="evidence" value="ECO:0007669"/>
    <property type="project" value="TreeGrafter"/>
</dbReference>
<proteinExistence type="inferred from homology"/>
<protein>
    <submittedName>
        <fullName evidence="5">Putative GTP cyclohydrolase 1 type 2, NIF3 family</fullName>
    </submittedName>
</protein>
<evidence type="ECO:0000256" key="1">
    <source>
        <dbReference type="ARBA" id="ARBA00006964"/>
    </source>
</evidence>